<gene>
    <name evidence="1" type="ORF">GCM10023323_75660</name>
</gene>
<name>A0ABP9TGD8_9ACTN</name>
<evidence type="ECO:0000313" key="1">
    <source>
        <dbReference type="EMBL" id="GAA5217686.1"/>
    </source>
</evidence>
<accession>A0ABP9TGD8</accession>
<protein>
    <submittedName>
        <fullName evidence="1">Uncharacterized protein</fullName>
    </submittedName>
</protein>
<reference evidence="2" key="1">
    <citation type="journal article" date="2019" name="Int. J. Syst. Evol. Microbiol.">
        <title>The Global Catalogue of Microorganisms (GCM) 10K type strain sequencing project: providing services to taxonomists for standard genome sequencing and annotation.</title>
        <authorList>
            <consortium name="The Broad Institute Genomics Platform"/>
            <consortium name="The Broad Institute Genome Sequencing Center for Infectious Disease"/>
            <person name="Wu L."/>
            <person name="Ma J."/>
        </authorList>
    </citation>
    <scope>NUCLEOTIDE SEQUENCE [LARGE SCALE GENOMIC DNA]</scope>
    <source>
        <strain evidence="2">JCM 18306</strain>
    </source>
</reference>
<evidence type="ECO:0000313" key="2">
    <source>
        <dbReference type="Proteomes" id="UP001499878"/>
    </source>
</evidence>
<proteinExistence type="predicted"/>
<keyword evidence="2" id="KW-1185">Reference proteome</keyword>
<dbReference type="EMBL" id="BAABJR010000034">
    <property type="protein sequence ID" value="GAA5217686.1"/>
    <property type="molecule type" value="Genomic_DNA"/>
</dbReference>
<comment type="caution">
    <text evidence="1">The sequence shown here is derived from an EMBL/GenBank/DDBJ whole genome shotgun (WGS) entry which is preliminary data.</text>
</comment>
<dbReference type="Proteomes" id="UP001499878">
    <property type="component" value="Unassembled WGS sequence"/>
</dbReference>
<organism evidence="1 2">
    <name type="scientific">Streptomyces thinghirensis</name>
    <dbReference type="NCBI Taxonomy" id="551547"/>
    <lineage>
        <taxon>Bacteria</taxon>
        <taxon>Bacillati</taxon>
        <taxon>Actinomycetota</taxon>
        <taxon>Actinomycetes</taxon>
        <taxon>Kitasatosporales</taxon>
        <taxon>Streptomycetaceae</taxon>
        <taxon>Streptomyces</taxon>
    </lineage>
</organism>
<sequence>MTTTLPGRLPYSFTKTDPAAVRHISRQTLPAPPHGASAAVDFYCRVPSCDLMHVTALERALLPQR</sequence>